<dbReference type="InterPro" id="IPR036721">
    <property type="entry name" value="RCK_C_sf"/>
</dbReference>
<dbReference type="PANTHER" id="PTHR43833">
    <property type="entry name" value="POTASSIUM CHANNEL PROTEIN 2-RELATED-RELATED"/>
    <property type="match status" value="1"/>
</dbReference>
<evidence type="ECO:0000313" key="3">
    <source>
        <dbReference type="Proteomes" id="UP000051295"/>
    </source>
</evidence>
<dbReference type="STRING" id="1641875.XM53_05220"/>
<name>A0A0T5NZC6_9RHOB</name>
<dbReference type="Pfam" id="PF02254">
    <property type="entry name" value="TrkA_N"/>
    <property type="match status" value="1"/>
</dbReference>
<dbReference type="GO" id="GO:0006813">
    <property type="term" value="P:potassium ion transport"/>
    <property type="evidence" value="ECO:0007669"/>
    <property type="project" value="InterPro"/>
</dbReference>
<dbReference type="Proteomes" id="UP000051295">
    <property type="component" value="Unassembled WGS sequence"/>
</dbReference>
<accession>A0A0T5NZC6</accession>
<dbReference type="SUPFAM" id="SSF51735">
    <property type="entry name" value="NAD(P)-binding Rossmann-fold domains"/>
    <property type="match status" value="1"/>
</dbReference>
<evidence type="ECO:0000313" key="2">
    <source>
        <dbReference type="EMBL" id="KRS14111.1"/>
    </source>
</evidence>
<reference evidence="2 3" key="1">
    <citation type="submission" date="2015-04" db="EMBL/GenBank/DDBJ databases">
        <title>The draft genome sequence of Roseovarius sp.R12b.</title>
        <authorList>
            <person name="Li G."/>
            <person name="Lai Q."/>
            <person name="Shao Z."/>
            <person name="Yan P."/>
        </authorList>
    </citation>
    <scope>NUCLEOTIDE SEQUENCE [LARGE SCALE GENOMIC DNA]</scope>
    <source>
        <strain evidence="2 3">R12B</strain>
    </source>
</reference>
<feature type="domain" description="RCK N-terminal" evidence="1">
    <location>
        <begin position="3"/>
        <end position="119"/>
    </location>
</feature>
<evidence type="ECO:0000259" key="1">
    <source>
        <dbReference type="PROSITE" id="PS51201"/>
    </source>
</evidence>
<dbReference type="EMBL" id="LAXJ01000003">
    <property type="protein sequence ID" value="KRS14111.1"/>
    <property type="molecule type" value="Genomic_DNA"/>
</dbReference>
<dbReference type="GO" id="GO:0008324">
    <property type="term" value="F:monoatomic cation transmembrane transporter activity"/>
    <property type="evidence" value="ECO:0007669"/>
    <property type="project" value="InterPro"/>
</dbReference>
<dbReference type="InterPro" id="IPR036291">
    <property type="entry name" value="NAD(P)-bd_dom_sf"/>
</dbReference>
<dbReference type="Gene3D" id="3.30.70.1450">
    <property type="entry name" value="Regulator of K+ conductance, C-terminal domain"/>
    <property type="match status" value="1"/>
</dbReference>
<dbReference type="InterPro" id="IPR003148">
    <property type="entry name" value="RCK_N"/>
</dbReference>
<dbReference type="PANTHER" id="PTHR43833:SF7">
    <property type="entry name" value="KTR SYSTEM POTASSIUM UPTAKE PROTEIN C"/>
    <property type="match status" value="1"/>
</dbReference>
<dbReference type="AlphaFoldDB" id="A0A0T5NZC6"/>
<gene>
    <name evidence="2" type="ORF">XM53_05220</name>
</gene>
<keyword evidence="3" id="KW-1185">Reference proteome</keyword>
<dbReference type="OrthoDB" id="9781411at2"/>
<proteinExistence type="predicted"/>
<dbReference type="RefSeq" id="WP_057790972.1">
    <property type="nucleotide sequence ID" value="NZ_LAXJ01000003.1"/>
</dbReference>
<dbReference type="InterPro" id="IPR050721">
    <property type="entry name" value="Trk_Ktr_HKT_K-transport"/>
</dbReference>
<organism evidence="2 3">
    <name type="scientific">Roseovarius atlanticus</name>
    <dbReference type="NCBI Taxonomy" id="1641875"/>
    <lineage>
        <taxon>Bacteria</taxon>
        <taxon>Pseudomonadati</taxon>
        <taxon>Pseudomonadota</taxon>
        <taxon>Alphaproteobacteria</taxon>
        <taxon>Rhodobacterales</taxon>
        <taxon>Roseobacteraceae</taxon>
        <taxon>Roseovarius</taxon>
    </lineage>
</organism>
<dbReference type="PATRIC" id="fig|1641875.4.peg.3067"/>
<protein>
    <submittedName>
        <fullName evidence="2">Potassium transporter KtrA</fullName>
    </submittedName>
</protein>
<comment type="caution">
    <text evidence="2">The sequence shown here is derived from an EMBL/GenBank/DDBJ whole genome shotgun (WGS) entry which is preliminary data.</text>
</comment>
<sequence>MSYRSFAVIGLGNFGSTVATELERFGNHVIGVDIDETRVSRHADKLGEAIILDARDDEALKEAGVGEVDMALVAVGDNLESSILAAVNLRQVGAGAVWAKATSRTHHRVLSRIGVDRVIHPEVEIGQRIAQVMHNPLVRDYVGLGNGFFVVNLKVPEKLEDTKLSDIGHGENFDLRCVGVMRGTKFIGRDGDECTLKADDLLLMLGQRNDLRDFSASL</sequence>
<dbReference type="SUPFAM" id="SSF116726">
    <property type="entry name" value="TrkA C-terminal domain-like"/>
    <property type="match status" value="1"/>
</dbReference>
<dbReference type="PROSITE" id="PS51201">
    <property type="entry name" value="RCK_N"/>
    <property type="match status" value="1"/>
</dbReference>
<dbReference type="Gene3D" id="3.40.50.720">
    <property type="entry name" value="NAD(P)-binding Rossmann-like Domain"/>
    <property type="match status" value="1"/>
</dbReference>